<accession>A0A5C3MQS9</accession>
<reference evidence="2 3" key="1">
    <citation type="journal article" date="2019" name="Nat. Ecol. Evol.">
        <title>Megaphylogeny resolves global patterns of mushroom evolution.</title>
        <authorList>
            <person name="Varga T."/>
            <person name="Krizsan K."/>
            <person name="Foldi C."/>
            <person name="Dima B."/>
            <person name="Sanchez-Garcia M."/>
            <person name="Sanchez-Ramirez S."/>
            <person name="Szollosi G.J."/>
            <person name="Szarkandi J.G."/>
            <person name="Papp V."/>
            <person name="Albert L."/>
            <person name="Andreopoulos W."/>
            <person name="Angelini C."/>
            <person name="Antonin V."/>
            <person name="Barry K.W."/>
            <person name="Bougher N.L."/>
            <person name="Buchanan P."/>
            <person name="Buyck B."/>
            <person name="Bense V."/>
            <person name="Catcheside P."/>
            <person name="Chovatia M."/>
            <person name="Cooper J."/>
            <person name="Damon W."/>
            <person name="Desjardin D."/>
            <person name="Finy P."/>
            <person name="Geml J."/>
            <person name="Haridas S."/>
            <person name="Hughes K."/>
            <person name="Justo A."/>
            <person name="Karasinski D."/>
            <person name="Kautmanova I."/>
            <person name="Kiss B."/>
            <person name="Kocsube S."/>
            <person name="Kotiranta H."/>
            <person name="LaButti K.M."/>
            <person name="Lechner B.E."/>
            <person name="Liimatainen K."/>
            <person name="Lipzen A."/>
            <person name="Lukacs Z."/>
            <person name="Mihaltcheva S."/>
            <person name="Morgado L.N."/>
            <person name="Niskanen T."/>
            <person name="Noordeloos M.E."/>
            <person name="Ohm R.A."/>
            <person name="Ortiz-Santana B."/>
            <person name="Ovrebo C."/>
            <person name="Racz N."/>
            <person name="Riley R."/>
            <person name="Savchenko A."/>
            <person name="Shiryaev A."/>
            <person name="Soop K."/>
            <person name="Spirin V."/>
            <person name="Szebenyi C."/>
            <person name="Tomsovsky M."/>
            <person name="Tulloss R.E."/>
            <person name="Uehling J."/>
            <person name="Grigoriev I.V."/>
            <person name="Vagvolgyi C."/>
            <person name="Papp T."/>
            <person name="Martin F.M."/>
            <person name="Miettinen O."/>
            <person name="Hibbett D.S."/>
            <person name="Nagy L.G."/>
        </authorList>
    </citation>
    <scope>NUCLEOTIDE SEQUENCE [LARGE SCALE GENOMIC DNA]</scope>
    <source>
        <strain evidence="2 3">OMC1185</strain>
    </source>
</reference>
<dbReference type="InterPro" id="IPR046521">
    <property type="entry name" value="DUF6698"/>
</dbReference>
<dbReference type="EMBL" id="ML213522">
    <property type="protein sequence ID" value="TFK47769.1"/>
    <property type="molecule type" value="Genomic_DNA"/>
</dbReference>
<evidence type="ECO:0000256" key="1">
    <source>
        <dbReference type="SAM" id="MobiDB-lite"/>
    </source>
</evidence>
<sequence length="391" mass="43662">MSPAVQPSSQPEGQDETLTPAARDALGSLVVQFLRLQGEGHREKRKQDAEEPDENGGVAIKSDYREHGRTFARLGGPFERIATIVHHGLAMNARESDNETELTVQETRLTESWCILIKVVPTLEAQMVELAQEGLVHRTICSQMAKGVDDARGDDTSSLKLHILGYLLLDHTQALDPPIPAKYALKSYHGWNHQVTAELLTPIGYTPGKSFNNDVKEGRVHITANQFPRFLYPEDKVYEEDEFEEGLFKGHCAKHMFIGPGSALQAAGWQKGHAGVTKIIKMDKMTPRALAYVACQVRFALSDVQEWNQMDRDFDYQVFYWNLVSLFDDGELADVLRFYNHELFGAPLDGREPLGARSSNEPSEDNPLERLKARRVAKRARAGVVQGPGGN</sequence>
<feature type="region of interest" description="Disordered" evidence="1">
    <location>
        <begin position="350"/>
        <end position="371"/>
    </location>
</feature>
<keyword evidence="3" id="KW-1185">Reference proteome</keyword>
<feature type="region of interest" description="Disordered" evidence="1">
    <location>
        <begin position="38"/>
        <end position="60"/>
    </location>
</feature>
<feature type="region of interest" description="Disordered" evidence="1">
    <location>
        <begin position="1"/>
        <end position="22"/>
    </location>
</feature>
<name>A0A5C3MQS9_9AGAM</name>
<dbReference type="Pfam" id="PF20414">
    <property type="entry name" value="DUF6698"/>
    <property type="match status" value="1"/>
</dbReference>
<proteinExistence type="predicted"/>
<protein>
    <submittedName>
        <fullName evidence="2">Uncharacterized protein</fullName>
    </submittedName>
</protein>
<dbReference type="Proteomes" id="UP000305948">
    <property type="component" value="Unassembled WGS sequence"/>
</dbReference>
<gene>
    <name evidence="2" type="ORF">OE88DRAFT_1738301</name>
</gene>
<organism evidence="2 3">
    <name type="scientific">Heliocybe sulcata</name>
    <dbReference type="NCBI Taxonomy" id="5364"/>
    <lineage>
        <taxon>Eukaryota</taxon>
        <taxon>Fungi</taxon>
        <taxon>Dikarya</taxon>
        <taxon>Basidiomycota</taxon>
        <taxon>Agaricomycotina</taxon>
        <taxon>Agaricomycetes</taxon>
        <taxon>Gloeophyllales</taxon>
        <taxon>Gloeophyllaceae</taxon>
        <taxon>Heliocybe</taxon>
    </lineage>
</organism>
<evidence type="ECO:0000313" key="3">
    <source>
        <dbReference type="Proteomes" id="UP000305948"/>
    </source>
</evidence>
<feature type="compositionally biased region" description="Polar residues" evidence="1">
    <location>
        <begin position="1"/>
        <end position="12"/>
    </location>
</feature>
<dbReference type="OrthoDB" id="3259047at2759"/>
<evidence type="ECO:0000313" key="2">
    <source>
        <dbReference type="EMBL" id="TFK47769.1"/>
    </source>
</evidence>
<feature type="compositionally biased region" description="Basic and acidic residues" evidence="1">
    <location>
        <begin position="38"/>
        <end position="49"/>
    </location>
</feature>
<dbReference type="AlphaFoldDB" id="A0A5C3MQS9"/>
<dbReference type="STRING" id="5364.A0A5C3MQS9"/>